<evidence type="ECO:0000313" key="3">
    <source>
        <dbReference type="EMBL" id="SCU67675.1"/>
    </source>
</evidence>
<dbReference type="PANTHER" id="PTHR11373">
    <property type="entry name" value="DEOXYNUCLEOSIDE TRIPHOSPHATE TRIPHOSPHOHYDROLASE"/>
    <property type="match status" value="1"/>
</dbReference>
<dbReference type="RefSeq" id="XP_067078957.1">
    <property type="nucleotide sequence ID" value="XM_067222856.1"/>
</dbReference>
<dbReference type="Gene3D" id="3.30.70.2760">
    <property type="match status" value="1"/>
</dbReference>
<feature type="compositionally biased region" description="Polar residues" evidence="1">
    <location>
        <begin position="646"/>
        <end position="659"/>
    </location>
</feature>
<name>A0A1G4I6W8_TRYEQ</name>
<evidence type="ECO:0000256" key="1">
    <source>
        <dbReference type="SAM" id="MobiDB-lite"/>
    </source>
</evidence>
<dbReference type="Pfam" id="PF01966">
    <property type="entry name" value="HD"/>
    <property type="match status" value="1"/>
</dbReference>
<evidence type="ECO:0000259" key="2">
    <source>
        <dbReference type="SMART" id="SM00471"/>
    </source>
</evidence>
<keyword evidence="4" id="KW-1185">Reference proteome</keyword>
<accession>A0A1G4I6W8</accession>
<feature type="domain" description="HD/PDEase" evidence="2">
    <location>
        <begin position="212"/>
        <end position="372"/>
    </location>
</feature>
<comment type="caution">
    <text evidence="3">The sequence shown here is derived from an EMBL/GenBank/DDBJ whole genome shotgun (WGS) entry which is preliminary data.</text>
</comment>
<dbReference type="Proteomes" id="UP000195570">
    <property type="component" value="Unassembled WGS sequence"/>
</dbReference>
<dbReference type="AlphaFoldDB" id="A0A1G4I6W8"/>
<proteinExistence type="predicted"/>
<gene>
    <name evidence="3" type="ORF">TEOVI_000679600</name>
</gene>
<dbReference type="InterPro" id="IPR003607">
    <property type="entry name" value="HD/PDEase_dom"/>
</dbReference>
<feature type="region of interest" description="Disordered" evidence="1">
    <location>
        <begin position="641"/>
        <end position="675"/>
    </location>
</feature>
<dbReference type="SMART" id="SM00471">
    <property type="entry name" value="HDc"/>
    <property type="match status" value="1"/>
</dbReference>
<protein>
    <submittedName>
        <fullName evidence="3">Dendritic cell-derived IFNG-induced protein</fullName>
    </submittedName>
</protein>
<dbReference type="InterPro" id="IPR006674">
    <property type="entry name" value="HD_domain"/>
</dbReference>
<reference evidence="3" key="1">
    <citation type="submission" date="2016-09" db="EMBL/GenBank/DDBJ databases">
        <authorList>
            <person name="Hebert L."/>
            <person name="Moumen B."/>
        </authorList>
    </citation>
    <scope>NUCLEOTIDE SEQUENCE [LARGE SCALE GENOMIC DNA]</scope>
    <source>
        <strain evidence="3">OVI</strain>
    </source>
</reference>
<dbReference type="VEuPathDB" id="TriTrypDB:TEOVI_000679600"/>
<evidence type="ECO:0000313" key="4">
    <source>
        <dbReference type="Proteomes" id="UP000195570"/>
    </source>
</evidence>
<dbReference type="GeneID" id="92380730"/>
<sequence length="735" mass="81727">MEGELAFVKSEHVLDNITGKELNAFKLQEHSGDKVYVPPNSNGNFDLKVGQQYTNIGKDTSESQKTEGGKTVLLHSPTSLTPTKKLSSVGDIAVSAASVLDVDGKDLFLSPKEAKNVIDDAEGSVIFSQKGHDTPSICGAAEGVRLQDGARDMLFFSPLLQPLEAGGKNFQDPVHEYVHLPNVAIRIIDTVEFQRLRTVKQLGTVCFLYPAATHTRFEHSIGVAHLASEMLKHIASCQPELGITRADVLSVVIAGLCHDLGHGPFSHSFEVAVNRIRSKTGARKLWRHEHMSVLLLRRILKKIEIRKYGLNEDDVRFIELCITGLHPSKRWPENIGRPEKKRFLLEIVSNKRNGMDVDKLDYFHRDSIACYGRAAVDVQIRRLLKSCKVLCCEEQHQICFEEKMALSLGDIFSVRAKLHKHAYQHRVTLAIEQMMIDALYEAEPFFLVPGKNGRKLRLSECVDDEEAFCKLGDWILEGITVSDDPRLAKSQSLIRRIMERDLYSVVGIKTFISYNVELGEDDIRNYMIQHCKMLGRYSEKLDSNLLVNFINITYDKTDKSGIPNDPIAHMAFYSPKNVGAGAFRLPKERKSHIFSPISYGEKSVIVFVKEKVFVDVIRDAFGVWVSAHANLLVVAVPAHNGRTEESPTGSAQSSRSQCLSGRADNQDSSSNNNDTVTILTAPRAYVEGFTGFSSSQTNGIPSYCQSESESTQASQCSASGLKLSEGNLAGNKRSR</sequence>
<dbReference type="SUPFAM" id="SSF109604">
    <property type="entry name" value="HD-domain/PDEase-like"/>
    <property type="match status" value="1"/>
</dbReference>
<dbReference type="FunFam" id="3.30.70.2760:FF:000005">
    <property type="entry name" value="HD domain containing protein, putative"/>
    <property type="match status" value="1"/>
</dbReference>
<dbReference type="EMBL" id="CZPT02000790">
    <property type="protein sequence ID" value="SCU67675.1"/>
    <property type="molecule type" value="Genomic_DNA"/>
</dbReference>
<dbReference type="PANTHER" id="PTHR11373:SF4">
    <property type="entry name" value="DEOXYNUCLEOSIDE TRIPHOSPHATE TRIPHOSPHOHYDROLASE SAMHD1"/>
    <property type="match status" value="1"/>
</dbReference>
<dbReference type="Gene3D" id="1.10.3210.10">
    <property type="entry name" value="Hypothetical protein af1432"/>
    <property type="match status" value="1"/>
</dbReference>
<dbReference type="GO" id="GO:0008832">
    <property type="term" value="F:dGTPase activity"/>
    <property type="evidence" value="ECO:0007669"/>
    <property type="project" value="TreeGrafter"/>
</dbReference>
<feature type="region of interest" description="Disordered" evidence="1">
    <location>
        <begin position="713"/>
        <end position="735"/>
    </location>
</feature>
<dbReference type="CDD" id="cd00077">
    <property type="entry name" value="HDc"/>
    <property type="match status" value="1"/>
</dbReference>
<dbReference type="InterPro" id="IPR050135">
    <property type="entry name" value="dGTPase-like"/>
</dbReference>
<organism evidence="3 4">
    <name type="scientific">Trypanosoma equiperdum</name>
    <dbReference type="NCBI Taxonomy" id="5694"/>
    <lineage>
        <taxon>Eukaryota</taxon>
        <taxon>Discoba</taxon>
        <taxon>Euglenozoa</taxon>
        <taxon>Kinetoplastea</taxon>
        <taxon>Metakinetoplastina</taxon>
        <taxon>Trypanosomatida</taxon>
        <taxon>Trypanosomatidae</taxon>
        <taxon>Trypanosoma</taxon>
    </lineage>
</organism>
<dbReference type="GO" id="GO:0006203">
    <property type="term" value="P:dGTP catabolic process"/>
    <property type="evidence" value="ECO:0007669"/>
    <property type="project" value="TreeGrafter"/>
</dbReference>
<dbReference type="GO" id="GO:0005634">
    <property type="term" value="C:nucleus"/>
    <property type="evidence" value="ECO:0007669"/>
    <property type="project" value="TreeGrafter"/>
</dbReference>